<evidence type="ECO:0000313" key="9">
    <source>
        <dbReference type="Proteomes" id="UP000693972"/>
    </source>
</evidence>
<dbReference type="GO" id="GO:0016746">
    <property type="term" value="F:acyltransferase activity"/>
    <property type="evidence" value="ECO:0007669"/>
    <property type="project" value="UniProtKB-KW"/>
</dbReference>
<keyword evidence="6" id="KW-0012">Acyltransferase</keyword>
<evidence type="ECO:0000256" key="4">
    <source>
        <dbReference type="ARBA" id="ARBA00022679"/>
    </source>
</evidence>
<dbReference type="EMBL" id="JAIMBW010000001">
    <property type="protein sequence ID" value="MBY4892180.1"/>
    <property type="molecule type" value="Genomic_DNA"/>
</dbReference>
<dbReference type="Proteomes" id="UP000693972">
    <property type="component" value="Unassembled WGS sequence"/>
</dbReference>
<comment type="subcellular location">
    <subcellularLocation>
        <location evidence="1">Cell inner membrane</location>
    </subcellularLocation>
</comment>
<dbReference type="GO" id="GO:0009247">
    <property type="term" value="P:glycolipid biosynthetic process"/>
    <property type="evidence" value="ECO:0007669"/>
    <property type="project" value="UniProtKB-ARBA"/>
</dbReference>
<dbReference type="EMBL" id="CP078073">
    <property type="protein sequence ID" value="QXL88937.1"/>
    <property type="molecule type" value="Genomic_DNA"/>
</dbReference>
<name>A0A975TXC9_9RHOB</name>
<dbReference type="AlphaFoldDB" id="A0A975TXC9"/>
<evidence type="ECO:0000256" key="1">
    <source>
        <dbReference type="ARBA" id="ARBA00004533"/>
    </source>
</evidence>
<reference evidence="8 9" key="1">
    <citation type="submission" date="2021-07" db="EMBL/GenBank/DDBJ databases">
        <title>Karlodiniumbacter phycospheric gen. nov., sp. nov., a phycosphere bacterium isolated from karlodinium veneficum.</title>
        <authorList>
            <person name="Peng Y."/>
            <person name="Jiang L."/>
            <person name="Lee J."/>
        </authorList>
    </citation>
    <scope>NUCLEOTIDE SEQUENCE</scope>
    <source>
        <strain evidence="8 9">N5</strain>
    </source>
</reference>
<dbReference type="InterPro" id="IPR004960">
    <property type="entry name" value="LipA_acyltrans"/>
</dbReference>
<evidence type="ECO:0000313" key="8">
    <source>
        <dbReference type="EMBL" id="QXL88937.1"/>
    </source>
</evidence>
<gene>
    <name evidence="7" type="ORF">KUL25_05320</name>
    <name evidence="8" type="ORF">KUL25_05325</name>
</gene>
<evidence type="ECO:0008006" key="10">
    <source>
        <dbReference type="Google" id="ProtNLM"/>
    </source>
</evidence>
<organism evidence="8">
    <name type="scientific">Gymnodinialimonas phycosphaerae</name>
    <dbReference type="NCBI Taxonomy" id="2841589"/>
    <lineage>
        <taxon>Bacteria</taxon>
        <taxon>Pseudomonadati</taxon>
        <taxon>Pseudomonadota</taxon>
        <taxon>Alphaproteobacteria</taxon>
        <taxon>Rhodobacterales</taxon>
        <taxon>Paracoccaceae</taxon>
        <taxon>Gymnodinialimonas</taxon>
    </lineage>
</organism>
<dbReference type="RefSeq" id="WP_257891996.1">
    <property type="nucleotide sequence ID" value="NZ_JAIMBW010000001.1"/>
</dbReference>
<accession>A0A975TXC9</accession>
<sequence length="303" mass="33326">MGFSRTKDRVFAGYETMSGWLSRRPRAVRMAVYKVFGGAFWAAYWLPGNSVRPTMVALAKRAGAGSATALFRRYVRHFLTGTDLAERVRHGFGSELDGRLVIPDKARLDALLADRGVFLALPHLHASFAMVYCLSHQYPMLAVVSLTRNKDRARAQRALYEKAGCEILDVRSETPSAVARSILGALKAGKIVVGTVDRIQRAPEEAIDKARDVVRAQAFGSPVGFGGWPTRFAAKAGAPIVPAMVEQAGNDIRLILGDATVPTADLSTSTQAWADELERLIRAHPHEWAFCLDKHWSRVLRAE</sequence>
<keyword evidence="5" id="KW-0472">Membrane</keyword>
<dbReference type="GO" id="GO:0005886">
    <property type="term" value="C:plasma membrane"/>
    <property type="evidence" value="ECO:0007669"/>
    <property type="project" value="UniProtKB-SubCell"/>
</dbReference>
<evidence type="ECO:0000313" key="7">
    <source>
        <dbReference type="EMBL" id="MBY4892180.1"/>
    </source>
</evidence>
<evidence type="ECO:0000256" key="5">
    <source>
        <dbReference type="ARBA" id="ARBA00023136"/>
    </source>
</evidence>
<protein>
    <recommendedName>
        <fullName evidence="10">Acyltransferase</fullName>
    </recommendedName>
</protein>
<proteinExistence type="predicted"/>
<evidence type="ECO:0000256" key="6">
    <source>
        <dbReference type="ARBA" id="ARBA00023315"/>
    </source>
</evidence>
<keyword evidence="3" id="KW-0997">Cell inner membrane</keyword>
<keyword evidence="9" id="KW-1185">Reference proteome</keyword>
<evidence type="ECO:0000256" key="2">
    <source>
        <dbReference type="ARBA" id="ARBA00022475"/>
    </source>
</evidence>
<keyword evidence="4" id="KW-0808">Transferase</keyword>
<keyword evidence="2" id="KW-1003">Cell membrane</keyword>
<evidence type="ECO:0000256" key="3">
    <source>
        <dbReference type="ARBA" id="ARBA00022519"/>
    </source>
</evidence>
<dbReference type="Pfam" id="PF03279">
    <property type="entry name" value="Lip_A_acyltrans"/>
    <property type="match status" value="1"/>
</dbReference>